<name>A0A4V6PWC0_9FLAO</name>
<dbReference type="PANTHER" id="PTHR47739:SF1">
    <property type="entry name" value="TRNA1(VAL) (ADENINE(37)-N6)-METHYLTRANSFERASE"/>
    <property type="match status" value="1"/>
</dbReference>
<dbReference type="GO" id="GO:0008033">
    <property type="term" value="P:tRNA processing"/>
    <property type="evidence" value="ECO:0007669"/>
    <property type="project" value="UniProtKB-UniRule"/>
</dbReference>
<evidence type="ECO:0000313" key="9">
    <source>
        <dbReference type="Proteomes" id="UP000295468"/>
    </source>
</evidence>
<reference evidence="8 9" key="1">
    <citation type="submission" date="2019-03" db="EMBL/GenBank/DDBJ databases">
        <title>Genomic Encyclopedia of Archaeal and Bacterial Type Strains, Phase II (KMG-II): from individual species to whole genera.</title>
        <authorList>
            <person name="Goeker M."/>
        </authorList>
    </citation>
    <scope>NUCLEOTIDE SEQUENCE [LARGE SCALE GENOMIC DNA]</scope>
    <source>
        <strain evidence="8 9">DSM 18435</strain>
    </source>
</reference>
<keyword evidence="9" id="KW-1185">Reference proteome</keyword>
<dbReference type="InterPro" id="IPR029063">
    <property type="entry name" value="SAM-dependent_MTases_sf"/>
</dbReference>
<protein>
    <recommendedName>
        <fullName evidence="6">tRNA1(Val) (adenine(37)-N6)-methyltransferase</fullName>
        <ecNumber evidence="6">2.1.1.223</ecNumber>
    </recommendedName>
    <alternativeName>
        <fullName evidence="6">tRNA m6A37 methyltransferase</fullName>
    </alternativeName>
</protein>
<keyword evidence="4 6" id="KW-0949">S-adenosyl-L-methionine</keyword>
<dbReference type="InterPro" id="IPR050210">
    <property type="entry name" value="tRNA_Adenine-N(6)_MTase"/>
</dbReference>
<dbReference type="HAMAP" id="MF_01872">
    <property type="entry name" value="tRNA_methyltr_YfiC"/>
    <property type="match status" value="1"/>
</dbReference>
<organism evidence="8 9">
    <name type="scientific">Zeaxanthinibacter enoshimensis</name>
    <dbReference type="NCBI Taxonomy" id="392009"/>
    <lineage>
        <taxon>Bacteria</taxon>
        <taxon>Pseudomonadati</taxon>
        <taxon>Bacteroidota</taxon>
        <taxon>Flavobacteriia</taxon>
        <taxon>Flavobacteriales</taxon>
        <taxon>Flavobacteriaceae</taxon>
        <taxon>Zeaxanthinibacter</taxon>
    </lineage>
</organism>
<comment type="catalytic activity">
    <reaction evidence="6">
        <text>adenosine(37) in tRNA1(Val) + S-adenosyl-L-methionine = N(6)-methyladenosine(37) in tRNA1(Val) + S-adenosyl-L-homocysteine + H(+)</text>
        <dbReference type="Rhea" id="RHEA:43160"/>
        <dbReference type="Rhea" id="RHEA-COMP:10369"/>
        <dbReference type="Rhea" id="RHEA-COMP:10370"/>
        <dbReference type="ChEBI" id="CHEBI:15378"/>
        <dbReference type="ChEBI" id="CHEBI:57856"/>
        <dbReference type="ChEBI" id="CHEBI:59789"/>
        <dbReference type="ChEBI" id="CHEBI:74411"/>
        <dbReference type="ChEBI" id="CHEBI:74449"/>
        <dbReference type="EC" id="2.1.1.223"/>
    </reaction>
</comment>
<dbReference type="Proteomes" id="UP000295468">
    <property type="component" value="Unassembled WGS sequence"/>
</dbReference>
<comment type="similarity">
    <text evidence="6">Belongs to the methyltransferase superfamily. tRNA (adenine-N(6)-)-methyltransferase family.</text>
</comment>
<dbReference type="Gene3D" id="3.40.50.150">
    <property type="entry name" value="Vaccinia Virus protein VP39"/>
    <property type="match status" value="1"/>
</dbReference>
<dbReference type="GO" id="GO:0032259">
    <property type="term" value="P:methylation"/>
    <property type="evidence" value="ECO:0007669"/>
    <property type="project" value="UniProtKB-KW"/>
</dbReference>
<dbReference type="GO" id="GO:0005737">
    <property type="term" value="C:cytoplasm"/>
    <property type="evidence" value="ECO:0007669"/>
    <property type="project" value="UniProtKB-SubCell"/>
</dbReference>
<dbReference type="EC" id="2.1.1.223" evidence="6"/>
<evidence type="ECO:0000256" key="3">
    <source>
        <dbReference type="ARBA" id="ARBA00022679"/>
    </source>
</evidence>
<keyword evidence="3 6" id="KW-0808">Transferase</keyword>
<dbReference type="OrthoDB" id="5383291at2"/>
<evidence type="ECO:0000256" key="1">
    <source>
        <dbReference type="ARBA" id="ARBA00022490"/>
    </source>
</evidence>
<dbReference type="GO" id="GO:0016430">
    <property type="term" value="F:tRNA (adenine-N6)-methyltransferase activity"/>
    <property type="evidence" value="ECO:0007669"/>
    <property type="project" value="UniProtKB-UniRule"/>
</dbReference>
<dbReference type="PANTHER" id="PTHR47739">
    <property type="entry name" value="TRNA1(VAL) (ADENINE(37)-N6)-METHYLTRANSFERASE"/>
    <property type="match status" value="1"/>
</dbReference>
<comment type="function">
    <text evidence="6">Specifically methylates the adenine in position 37 of tRNA(1)(Val) (anticodon cmo5UAC).</text>
</comment>
<dbReference type="SUPFAM" id="SSF53335">
    <property type="entry name" value="S-adenosyl-L-methionine-dependent methyltransferases"/>
    <property type="match status" value="1"/>
</dbReference>
<dbReference type="InterPro" id="IPR022882">
    <property type="entry name" value="tRNA_adenine-N6_MeTrfase"/>
</dbReference>
<keyword evidence="2 6" id="KW-0489">Methyltransferase</keyword>
<accession>A0A4V6PWC0</accession>
<evidence type="ECO:0000259" key="7">
    <source>
        <dbReference type="Pfam" id="PF05175"/>
    </source>
</evidence>
<dbReference type="EMBL" id="SNYI01000001">
    <property type="protein sequence ID" value="TDQ32401.1"/>
    <property type="molecule type" value="Genomic_DNA"/>
</dbReference>
<dbReference type="AlphaFoldDB" id="A0A4V6PWC0"/>
<sequence>MSKPFRFKQFSLQQQRSAMKVGTDGVLLGAWTSVDHDPQSILDIGAGTGLVALMLAQRCGAELIDAIELDEEAYEECVENFENSPWGDRLFCYHAGLDEFVDEMDETYDLISCNPPYFEPHSGKGNGDQTKDEARMKARQFNSLPFSELLASCARLLSEKGQCSFVIPYLAEEEFLSLAAENKLWPLRICRVRGRADTALVRSLLTLTFQKEDLMVEELVIEKERHIYTEEYRRLTGDFYLNM</sequence>
<feature type="domain" description="Methyltransferase small" evidence="7">
    <location>
        <begin position="38"/>
        <end position="120"/>
    </location>
</feature>
<comment type="subcellular location">
    <subcellularLocation>
        <location evidence="6">Cytoplasm</location>
    </subcellularLocation>
</comment>
<evidence type="ECO:0000256" key="6">
    <source>
        <dbReference type="HAMAP-Rule" id="MF_01872"/>
    </source>
</evidence>
<evidence type="ECO:0000256" key="5">
    <source>
        <dbReference type="ARBA" id="ARBA00022694"/>
    </source>
</evidence>
<dbReference type="InterPro" id="IPR007848">
    <property type="entry name" value="Small_mtfrase_dom"/>
</dbReference>
<comment type="caution">
    <text evidence="8">The sequence shown here is derived from an EMBL/GenBank/DDBJ whole genome shotgun (WGS) entry which is preliminary data.</text>
</comment>
<evidence type="ECO:0000313" key="8">
    <source>
        <dbReference type="EMBL" id="TDQ32401.1"/>
    </source>
</evidence>
<dbReference type="CDD" id="cd02440">
    <property type="entry name" value="AdoMet_MTases"/>
    <property type="match status" value="1"/>
</dbReference>
<gene>
    <name evidence="8" type="ORF">CLV82_0228</name>
</gene>
<evidence type="ECO:0000256" key="4">
    <source>
        <dbReference type="ARBA" id="ARBA00022691"/>
    </source>
</evidence>
<proteinExistence type="inferred from homology"/>
<dbReference type="RefSeq" id="WP_133642469.1">
    <property type="nucleotide sequence ID" value="NZ_SNYI01000001.1"/>
</dbReference>
<keyword evidence="1 6" id="KW-0963">Cytoplasm</keyword>
<dbReference type="Pfam" id="PF05175">
    <property type="entry name" value="MTS"/>
    <property type="match status" value="1"/>
</dbReference>
<evidence type="ECO:0000256" key="2">
    <source>
        <dbReference type="ARBA" id="ARBA00022603"/>
    </source>
</evidence>
<keyword evidence="5 6" id="KW-0819">tRNA processing</keyword>